<organism evidence="3 4">
    <name type="scientific">Microthyrium microscopicum</name>
    <dbReference type="NCBI Taxonomy" id="703497"/>
    <lineage>
        <taxon>Eukaryota</taxon>
        <taxon>Fungi</taxon>
        <taxon>Dikarya</taxon>
        <taxon>Ascomycota</taxon>
        <taxon>Pezizomycotina</taxon>
        <taxon>Dothideomycetes</taxon>
        <taxon>Dothideomycetes incertae sedis</taxon>
        <taxon>Microthyriales</taxon>
        <taxon>Microthyriaceae</taxon>
        <taxon>Microthyrium</taxon>
    </lineage>
</organism>
<protein>
    <submittedName>
        <fullName evidence="3">Spermine/spermidine synthase</fullName>
    </submittedName>
</protein>
<dbReference type="NCBIfam" id="NF037959">
    <property type="entry name" value="MFS_SpdSyn"/>
    <property type="match status" value="1"/>
</dbReference>
<keyword evidence="1" id="KW-0620">Polyamine biosynthesis</keyword>
<dbReference type="AlphaFoldDB" id="A0A6A6TWE6"/>
<gene>
    <name evidence="3" type="ORF">BT63DRAFT_394127</name>
</gene>
<dbReference type="GO" id="GO:0006596">
    <property type="term" value="P:polyamine biosynthetic process"/>
    <property type="evidence" value="ECO:0007669"/>
    <property type="project" value="UniProtKB-KW"/>
</dbReference>
<dbReference type="OrthoDB" id="2016285at2759"/>
<evidence type="ECO:0000313" key="3">
    <source>
        <dbReference type="EMBL" id="KAF2663283.1"/>
    </source>
</evidence>
<proteinExistence type="predicted"/>
<dbReference type="Proteomes" id="UP000799302">
    <property type="component" value="Unassembled WGS sequence"/>
</dbReference>
<dbReference type="Gene3D" id="3.40.50.150">
    <property type="entry name" value="Vaccinia Virus protein VP39"/>
    <property type="match status" value="1"/>
</dbReference>
<dbReference type="PANTHER" id="PTHR43317:SF1">
    <property type="entry name" value="THERMOSPERMINE SYNTHASE ACAULIS5"/>
    <property type="match status" value="1"/>
</dbReference>
<evidence type="ECO:0000256" key="2">
    <source>
        <dbReference type="SAM" id="MobiDB-lite"/>
    </source>
</evidence>
<feature type="region of interest" description="Disordered" evidence="2">
    <location>
        <begin position="1"/>
        <end position="31"/>
    </location>
</feature>
<evidence type="ECO:0000256" key="1">
    <source>
        <dbReference type="ARBA" id="ARBA00023115"/>
    </source>
</evidence>
<feature type="compositionally biased region" description="Basic and acidic residues" evidence="2">
    <location>
        <begin position="8"/>
        <end position="22"/>
    </location>
</feature>
<reference evidence="3" key="1">
    <citation type="journal article" date="2020" name="Stud. Mycol.">
        <title>101 Dothideomycetes genomes: a test case for predicting lifestyles and emergence of pathogens.</title>
        <authorList>
            <person name="Haridas S."/>
            <person name="Albert R."/>
            <person name="Binder M."/>
            <person name="Bloem J."/>
            <person name="Labutti K."/>
            <person name="Salamov A."/>
            <person name="Andreopoulos B."/>
            <person name="Baker S."/>
            <person name="Barry K."/>
            <person name="Bills G."/>
            <person name="Bluhm B."/>
            <person name="Cannon C."/>
            <person name="Castanera R."/>
            <person name="Culley D."/>
            <person name="Daum C."/>
            <person name="Ezra D."/>
            <person name="Gonzalez J."/>
            <person name="Henrissat B."/>
            <person name="Kuo A."/>
            <person name="Liang C."/>
            <person name="Lipzen A."/>
            <person name="Lutzoni F."/>
            <person name="Magnuson J."/>
            <person name="Mondo S."/>
            <person name="Nolan M."/>
            <person name="Ohm R."/>
            <person name="Pangilinan J."/>
            <person name="Park H.-J."/>
            <person name="Ramirez L."/>
            <person name="Alfaro M."/>
            <person name="Sun H."/>
            <person name="Tritt A."/>
            <person name="Yoshinaga Y."/>
            <person name="Zwiers L.-H."/>
            <person name="Turgeon B."/>
            <person name="Goodwin S."/>
            <person name="Spatafora J."/>
            <person name="Crous P."/>
            <person name="Grigoriev I."/>
        </authorList>
    </citation>
    <scope>NUCLEOTIDE SEQUENCE</scope>
    <source>
        <strain evidence="3">CBS 115976</strain>
    </source>
</reference>
<evidence type="ECO:0000313" key="4">
    <source>
        <dbReference type="Proteomes" id="UP000799302"/>
    </source>
</evidence>
<dbReference type="Pfam" id="PF01564">
    <property type="entry name" value="Spermine_synth"/>
    <property type="match status" value="1"/>
</dbReference>
<name>A0A6A6TWE6_9PEZI</name>
<sequence>MAPKNRAKGGDSKKKSQDKSQEKTQATNVSIGGATWQPKKPIVEILGNAFAILALAALGSPISQMNLSPVYGSIPAAIHHQKGIMLAAMIAYIAVAQLRSQNMPINAKNYISPMAYYVPVLQSLLFKYSTVLGPERGPFVTELLTYFPVLLLSLMGASEVLSDLNLTQYGTRVAEATPAIASYFAYSAMVQGANSFLPQIMGTSDFFTRSGLQLLVATISGVLFRSTMMALAVPAVLHTMFQNPHHYATRTTQIVNHTLAESQYSLLARADSVTGYISVLENHKDGFRLLRCDHSILGGEWTITPERKKTGQTVKETIYAVFTMLEAVRLIKTPIFVPDDERDALFIGLGIGTAPTAFITHGINTTIVEIDPVVHDYATKYFSLPTNHTKVIADATTWVDSQAKAAPESYDYIIHDVFTGGAEPIALFTYEFLQGLNTLLKEDGAIAINYAGDIDLPPPRIVLNTIFAVFPNCRIYRDTLPDDPETFINMIVFCTKTLAPLEFRLATNDDYLDSMARRAYLPPDDGLEIHLPNIGGGERKYTEVDMLKRGQESEVAEYHDEAAIKHWVVMRKVMPAAVWENW</sequence>
<dbReference type="SUPFAM" id="SSF53335">
    <property type="entry name" value="S-adenosyl-L-methionine-dependent methyltransferases"/>
    <property type="match status" value="1"/>
</dbReference>
<dbReference type="FunFam" id="3.40.50.150:FF:000288">
    <property type="entry name" value="Spermine/spermidine synthase, putative"/>
    <property type="match status" value="1"/>
</dbReference>
<accession>A0A6A6TWE6</accession>
<dbReference type="InterPro" id="IPR029063">
    <property type="entry name" value="SAM-dependent_MTases_sf"/>
</dbReference>
<dbReference type="PANTHER" id="PTHR43317">
    <property type="entry name" value="THERMOSPERMINE SYNTHASE ACAULIS5"/>
    <property type="match status" value="1"/>
</dbReference>
<dbReference type="EMBL" id="MU004246">
    <property type="protein sequence ID" value="KAF2663283.1"/>
    <property type="molecule type" value="Genomic_DNA"/>
</dbReference>
<keyword evidence="4" id="KW-1185">Reference proteome</keyword>